<dbReference type="EMBL" id="JABMOJ010000434">
    <property type="protein sequence ID" value="NQV65969.1"/>
    <property type="molecule type" value="Genomic_DNA"/>
</dbReference>
<name>A0A973A8N4_9GAMM</name>
<organism evidence="2 3">
    <name type="scientific">SAR86 cluster bacterium</name>
    <dbReference type="NCBI Taxonomy" id="2030880"/>
    <lineage>
        <taxon>Bacteria</taxon>
        <taxon>Pseudomonadati</taxon>
        <taxon>Pseudomonadota</taxon>
        <taxon>Gammaproteobacteria</taxon>
        <taxon>SAR86 cluster</taxon>
    </lineage>
</organism>
<dbReference type="Proteomes" id="UP000754644">
    <property type="component" value="Unassembled WGS sequence"/>
</dbReference>
<gene>
    <name evidence="2" type="ORF">HQ497_11460</name>
</gene>
<evidence type="ECO:0000256" key="1">
    <source>
        <dbReference type="SAM" id="Phobius"/>
    </source>
</evidence>
<keyword evidence="1" id="KW-0812">Transmembrane</keyword>
<dbReference type="AlphaFoldDB" id="A0A973A8N4"/>
<feature type="transmembrane region" description="Helical" evidence="1">
    <location>
        <begin position="49"/>
        <end position="68"/>
    </location>
</feature>
<comment type="caution">
    <text evidence="2">The sequence shown here is derived from an EMBL/GenBank/DDBJ whole genome shotgun (WGS) entry which is preliminary data.</text>
</comment>
<dbReference type="Pfam" id="PF11381">
    <property type="entry name" value="DUF3185"/>
    <property type="match status" value="1"/>
</dbReference>
<keyword evidence="1" id="KW-0472">Membrane</keyword>
<sequence length="71" mass="7599">MASRSPTSLQLIGIALAFIGLGLEYWAYQLSGSLSSQISSMVTGADTDEVIMCYIAGAVSFILGIYFITRK</sequence>
<proteinExistence type="predicted"/>
<dbReference type="InterPro" id="IPR021521">
    <property type="entry name" value="DUF3185"/>
</dbReference>
<protein>
    <submittedName>
        <fullName evidence="2">DUF3185 family protein</fullName>
    </submittedName>
</protein>
<evidence type="ECO:0000313" key="3">
    <source>
        <dbReference type="Proteomes" id="UP000754644"/>
    </source>
</evidence>
<keyword evidence="1" id="KW-1133">Transmembrane helix</keyword>
<feature type="transmembrane region" description="Helical" evidence="1">
    <location>
        <begin position="12"/>
        <end position="29"/>
    </location>
</feature>
<accession>A0A973A8N4</accession>
<reference evidence="2" key="1">
    <citation type="submission" date="2020-05" db="EMBL/GenBank/DDBJ databases">
        <title>Sulfur intermediates as new biogeochemical hubs in an aquatic model microbial ecosystem.</title>
        <authorList>
            <person name="Vigneron A."/>
        </authorList>
    </citation>
    <scope>NUCLEOTIDE SEQUENCE</scope>
    <source>
        <strain evidence="2">Bin.250</strain>
    </source>
</reference>
<evidence type="ECO:0000313" key="2">
    <source>
        <dbReference type="EMBL" id="NQV65969.1"/>
    </source>
</evidence>